<evidence type="ECO:0000313" key="2">
    <source>
        <dbReference type="EMBL" id="EFC42363.1"/>
    </source>
</evidence>
<dbReference type="InterPro" id="IPR036291">
    <property type="entry name" value="NAD(P)-bd_dom_sf"/>
</dbReference>
<dbReference type="Pfam" id="PF13561">
    <property type="entry name" value="adh_short_C2"/>
    <property type="match status" value="1"/>
</dbReference>
<dbReference type="GeneID" id="8863053"/>
<dbReference type="PRINTS" id="PR00080">
    <property type="entry name" value="SDRFAMILY"/>
</dbReference>
<reference evidence="2 3" key="1">
    <citation type="journal article" date="2010" name="Cell">
        <title>The genome of Naegleria gruberi illuminates early eukaryotic versatility.</title>
        <authorList>
            <person name="Fritz-Laylin L.K."/>
            <person name="Prochnik S.E."/>
            <person name="Ginger M.L."/>
            <person name="Dacks J.B."/>
            <person name="Carpenter M.L."/>
            <person name="Field M.C."/>
            <person name="Kuo A."/>
            <person name="Paredez A."/>
            <person name="Chapman J."/>
            <person name="Pham J."/>
            <person name="Shu S."/>
            <person name="Neupane R."/>
            <person name="Cipriano M."/>
            <person name="Mancuso J."/>
            <person name="Tu H."/>
            <person name="Salamov A."/>
            <person name="Lindquist E."/>
            <person name="Shapiro H."/>
            <person name="Lucas S."/>
            <person name="Grigoriev I.V."/>
            <person name="Cande W.Z."/>
            <person name="Fulton C."/>
            <person name="Rokhsar D.S."/>
            <person name="Dawson S.C."/>
        </authorList>
    </citation>
    <scope>NUCLEOTIDE SEQUENCE [LARGE SCALE GENOMIC DNA]</scope>
    <source>
        <strain evidence="2 3">NEG-M</strain>
    </source>
</reference>
<proteinExistence type="inferred from homology"/>
<organism evidence="3">
    <name type="scientific">Naegleria gruberi</name>
    <name type="common">Amoeba</name>
    <dbReference type="NCBI Taxonomy" id="5762"/>
    <lineage>
        <taxon>Eukaryota</taxon>
        <taxon>Discoba</taxon>
        <taxon>Heterolobosea</taxon>
        <taxon>Tetramitia</taxon>
        <taxon>Eutetramitia</taxon>
        <taxon>Vahlkampfiidae</taxon>
        <taxon>Naegleria</taxon>
    </lineage>
</organism>
<keyword evidence="3" id="KW-1185">Reference proteome</keyword>
<evidence type="ECO:0000313" key="3">
    <source>
        <dbReference type="Proteomes" id="UP000006671"/>
    </source>
</evidence>
<dbReference type="EMBL" id="GG738880">
    <property type="protein sequence ID" value="EFC42363.1"/>
    <property type="molecule type" value="Genomic_DNA"/>
</dbReference>
<sequence>MGKAIALTYAEEGCKVVVTDVVEQRIQETVEEIEKLGGVAFGHKCDVSKQEEVDKLFEETINKFGTLDILVNNAGIMDNFVPCHDISDELWEKVMSVNTTAPMRTMRKAIPIFLEKGNGSIVNIASVGGLHGGRAGIAYTASKHALVGMSKNVAFHYSDKIRCNVIAPGSVATGIEIKSPHPLGAGKMYLGTKLIPRLGQPEELAKVALFLVSDDASFVNGSVMTVDGGWTSF</sequence>
<dbReference type="VEuPathDB" id="AmoebaDB:NAEGRDRAFT_69731"/>
<dbReference type="InParanoid" id="D2VLC5"/>
<evidence type="ECO:0000256" key="1">
    <source>
        <dbReference type="ARBA" id="ARBA00006484"/>
    </source>
</evidence>
<dbReference type="OrthoDB" id="417891at2759"/>
<comment type="similarity">
    <text evidence="1">Belongs to the short-chain dehydrogenases/reductases (SDR) family.</text>
</comment>
<dbReference type="PANTHER" id="PTHR42760">
    <property type="entry name" value="SHORT-CHAIN DEHYDROGENASES/REDUCTASES FAMILY MEMBER"/>
    <property type="match status" value="1"/>
</dbReference>
<protein>
    <submittedName>
        <fullName evidence="2">Predicted protein</fullName>
    </submittedName>
</protein>
<dbReference type="InterPro" id="IPR020904">
    <property type="entry name" value="Sc_DH/Rdtase_CS"/>
</dbReference>
<dbReference type="AlphaFoldDB" id="D2VLC5"/>
<dbReference type="eggNOG" id="KOG0725">
    <property type="taxonomic scope" value="Eukaryota"/>
</dbReference>
<dbReference type="CDD" id="cd05233">
    <property type="entry name" value="SDR_c"/>
    <property type="match status" value="1"/>
</dbReference>
<gene>
    <name evidence="2" type="ORF">NAEGRDRAFT_69731</name>
</gene>
<dbReference type="InterPro" id="IPR002347">
    <property type="entry name" value="SDR_fam"/>
</dbReference>
<dbReference type="KEGG" id="ngr:NAEGRDRAFT_69731"/>
<dbReference type="SUPFAM" id="SSF51735">
    <property type="entry name" value="NAD(P)-binding Rossmann-fold domains"/>
    <property type="match status" value="1"/>
</dbReference>
<dbReference type="Gene3D" id="3.40.50.720">
    <property type="entry name" value="NAD(P)-binding Rossmann-like Domain"/>
    <property type="match status" value="1"/>
</dbReference>
<dbReference type="PRINTS" id="PR00081">
    <property type="entry name" value="GDHRDH"/>
</dbReference>
<dbReference type="PROSITE" id="PS00061">
    <property type="entry name" value="ADH_SHORT"/>
    <property type="match status" value="1"/>
</dbReference>
<accession>D2VLC5</accession>
<dbReference type="OMA" id="ELWYDVI"/>
<dbReference type="STRING" id="5762.D2VLC5"/>
<dbReference type="GO" id="GO:0016616">
    <property type="term" value="F:oxidoreductase activity, acting on the CH-OH group of donors, NAD or NADP as acceptor"/>
    <property type="evidence" value="ECO:0007669"/>
    <property type="project" value="TreeGrafter"/>
</dbReference>
<dbReference type="Proteomes" id="UP000006671">
    <property type="component" value="Unassembled WGS sequence"/>
</dbReference>
<name>D2VLC5_NAEGR</name>
<dbReference type="FunFam" id="3.40.50.720:FF:000084">
    <property type="entry name" value="Short-chain dehydrogenase reductase"/>
    <property type="match status" value="1"/>
</dbReference>
<dbReference type="RefSeq" id="XP_002675107.1">
    <property type="nucleotide sequence ID" value="XM_002675061.1"/>
</dbReference>